<evidence type="ECO:0000313" key="5">
    <source>
        <dbReference type="EMBL" id="KTR52545.1"/>
    </source>
</evidence>
<gene>
    <name evidence="5" type="ORF">NS359_05970</name>
</gene>
<feature type="domain" description="Glycosyl hydrolase family 13 catalytic" evidence="4">
    <location>
        <begin position="5"/>
        <end position="419"/>
    </location>
</feature>
<keyword evidence="2" id="KW-0328">Glycosyltransferase</keyword>
<evidence type="ECO:0000313" key="6">
    <source>
        <dbReference type="Proteomes" id="UP000072763"/>
    </source>
</evidence>
<dbReference type="OrthoDB" id="9805159at2"/>
<dbReference type="Proteomes" id="UP000072763">
    <property type="component" value="Unassembled WGS sequence"/>
</dbReference>
<dbReference type="EMBL" id="LDRC01000028">
    <property type="protein sequence ID" value="KTR52545.1"/>
    <property type="molecule type" value="Genomic_DNA"/>
</dbReference>
<dbReference type="GO" id="GO:0004645">
    <property type="term" value="F:1,4-alpha-oligoglucan phosphorylase activity"/>
    <property type="evidence" value="ECO:0007669"/>
    <property type="project" value="InterPro"/>
</dbReference>
<dbReference type="AlphaFoldDB" id="A0A147DRV4"/>
<dbReference type="Gene3D" id="3.20.20.80">
    <property type="entry name" value="Glycosidases"/>
    <property type="match status" value="1"/>
</dbReference>
<dbReference type="PANTHER" id="PTHR38784:SF1">
    <property type="entry name" value="SUCROSE PHOSPHORYLASE"/>
    <property type="match status" value="1"/>
</dbReference>
<protein>
    <submittedName>
        <fullName evidence="5">Sugar phosphorylase</fullName>
    </submittedName>
</protein>
<sequence length="486" mass="54697">MLITYADGLGGDLLTLRKVLDDELRGAFGGVHVLPFYRSSGDRGFAVIDYDDVDPAFGTWDDIDALADRYFVMADFMVNHVSIRSQEFQDYVARGDASPYRDMFIHWSEFWEHGEPTQEEMAALYRRKPGGPVKTFTLADGSAVQLWNTFFDEQVDIDPRNAATRAYYDRNLGRLADHVPLIRFDAFAYATKKAGTSSFFVEPDVWEVLDIAMKPLEVRGTEMLPEIHEHYSVQMKMADRGHWVYDFALPMLMLHAVMTGRTDRLHHWMTICPRKQFTTLDTHDGIGVVDVADLLSEDEIEFVSDRVNAVIADSRHLVQGAPSAVRRDGQKAKPYQLMSSYFSALGGDSQAYLLARVVQLFAPGIPQVWSVGLLFGANDVEALAASGDPRAINRHDYSREEIAKRITDPDVAQYLEVLRYRNSSAAFAGEVAVKQTPDDHTLHLSWTGAEIRSDLRADFRSRAWTITETDGNGTTREIMHAPASVL</sequence>
<proteinExistence type="inferred from homology"/>
<comment type="similarity">
    <text evidence="1">Belongs to the glycosyl hydrolase 13 family. Sucrose phosphorylase subfamily.</text>
</comment>
<dbReference type="GO" id="GO:0005975">
    <property type="term" value="P:carbohydrate metabolic process"/>
    <property type="evidence" value="ECO:0007669"/>
    <property type="project" value="InterPro"/>
</dbReference>
<dbReference type="PANTHER" id="PTHR38784">
    <property type="entry name" value="SUCROSE PHOSPHORYLASE"/>
    <property type="match status" value="1"/>
</dbReference>
<dbReference type="InterPro" id="IPR045857">
    <property type="entry name" value="O16G_dom_2"/>
</dbReference>
<dbReference type="PATRIC" id="fig|465820.4.peg.1254"/>
<name>A0A147DRV4_9MICO</name>
<comment type="caution">
    <text evidence="5">The sequence shown here is derived from an EMBL/GenBank/DDBJ whole genome shotgun (WGS) entry which is preliminary data.</text>
</comment>
<dbReference type="InterPro" id="IPR006047">
    <property type="entry name" value="GH13_cat_dom"/>
</dbReference>
<evidence type="ECO:0000259" key="4">
    <source>
        <dbReference type="SMART" id="SM00642"/>
    </source>
</evidence>
<evidence type="ECO:0000256" key="1">
    <source>
        <dbReference type="ARBA" id="ARBA00008452"/>
    </source>
</evidence>
<evidence type="ECO:0000256" key="3">
    <source>
        <dbReference type="ARBA" id="ARBA00022679"/>
    </source>
</evidence>
<reference evidence="5 6" key="1">
    <citation type="journal article" date="2016" name="Front. Microbiol.">
        <title>Genomic Resource of Rice Seed Associated Bacteria.</title>
        <authorList>
            <person name="Midha S."/>
            <person name="Bansal K."/>
            <person name="Sharma S."/>
            <person name="Kumar N."/>
            <person name="Patil P.P."/>
            <person name="Chaudhry V."/>
            <person name="Patil P.B."/>
        </authorList>
    </citation>
    <scope>NUCLEOTIDE SEQUENCE [LARGE SCALE GENOMIC DNA]</scope>
    <source>
        <strain evidence="5 6">NS359</strain>
    </source>
</reference>
<dbReference type="NCBIfam" id="TIGR03852">
    <property type="entry name" value="sucrose_gtfA"/>
    <property type="match status" value="1"/>
</dbReference>
<dbReference type="Pfam" id="PF00128">
    <property type="entry name" value="Alpha-amylase"/>
    <property type="match status" value="1"/>
</dbReference>
<accession>A0A147DRV4</accession>
<dbReference type="SMART" id="SM00642">
    <property type="entry name" value="Aamy"/>
    <property type="match status" value="1"/>
</dbReference>
<dbReference type="InterPro" id="IPR022527">
    <property type="entry name" value="Sucrose_phospho"/>
</dbReference>
<dbReference type="SUPFAM" id="SSF51445">
    <property type="entry name" value="(Trans)glycosidases"/>
    <property type="match status" value="1"/>
</dbReference>
<dbReference type="Gene3D" id="3.90.400.10">
    <property type="entry name" value="Oligo-1,6-glucosidase, Domain 2"/>
    <property type="match status" value="1"/>
</dbReference>
<evidence type="ECO:0000256" key="2">
    <source>
        <dbReference type="ARBA" id="ARBA00022676"/>
    </source>
</evidence>
<dbReference type="InterPro" id="IPR017853">
    <property type="entry name" value="GH"/>
</dbReference>
<keyword evidence="3" id="KW-0808">Transferase</keyword>
<organism evidence="5 6">
    <name type="scientific">Curtobacterium oceanosedimentum</name>
    <dbReference type="NCBI Taxonomy" id="465820"/>
    <lineage>
        <taxon>Bacteria</taxon>
        <taxon>Bacillati</taxon>
        <taxon>Actinomycetota</taxon>
        <taxon>Actinomycetes</taxon>
        <taxon>Micrococcales</taxon>
        <taxon>Microbacteriaceae</taxon>
        <taxon>Curtobacterium</taxon>
    </lineage>
</organism>